<dbReference type="PRINTS" id="PR02086">
    <property type="entry name" value="PUTNUCHARBI1"/>
</dbReference>
<dbReference type="PANTHER" id="PTHR22930:SF253">
    <property type="entry name" value="NUCLEASE HARBI1-RELATED"/>
    <property type="match status" value="1"/>
</dbReference>
<keyword evidence="9" id="KW-0378">Hydrolase</keyword>
<dbReference type="Pfam" id="PF13359">
    <property type="entry name" value="DDE_Tnp_4"/>
    <property type="match status" value="2"/>
</dbReference>
<comment type="subcellular location">
    <subcellularLocation>
        <location evidence="3">Cytoplasm</location>
    </subcellularLocation>
    <subcellularLocation>
        <location evidence="2">Nucleus</location>
    </subcellularLocation>
</comment>
<organism evidence="15">
    <name type="scientific">Aquarana catesbeiana</name>
    <name type="common">American bullfrog</name>
    <name type="synonym">Rana catesbeiana</name>
    <dbReference type="NCBI Taxonomy" id="8400"/>
    <lineage>
        <taxon>Eukaryota</taxon>
        <taxon>Metazoa</taxon>
        <taxon>Chordata</taxon>
        <taxon>Craniata</taxon>
        <taxon>Vertebrata</taxon>
        <taxon>Euteleostomi</taxon>
        <taxon>Amphibia</taxon>
        <taxon>Batrachia</taxon>
        <taxon>Anura</taxon>
        <taxon>Neobatrachia</taxon>
        <taxon>Ranoidea</taxon>
        <taxon>Ranidae</taxon>
        <taxon>Aquarana</taxon>
    </lineage>
</organism>
<evidence type="ECO:0000256" key="9">
    <source>
        <dbReference type="ARBA" id="ARBA00022801"/>
    </source>
</evidence>
<evidence type="ECO:0000256" key="7">
    <source>
        <dbReference type="ARBA" id="ARBA00022722"/>
    </source>
</evidence>
<feature type="non-terminal residue" evidence="15">
    <location>
        <position position="479"/>
    </location>
</feature>
<keyword evidence="7" id="KW-0540">Nuclease</keyword>
<evidence type="ECO:0000256" key="1">
    <source>
        <dbReference type="ARBA" id="ARBA00001968"/>
    </source>
</evidence>
<dbReference type="GO" id="GO:0005634">
    <property type="term" value="C:nucleus"/>
    <property type="evidence" value="ECO:0007669"/>
    <property type="project" value="UniProtKB-SubCell"/>
</dbReference>
<dbReference type="PANTHER" id="PTHR22930">
    <property type="match status" value="1"/>
</dbReference>
<comment type="similarity">
    <text evidence="4">Belongs to the HARBI1 family.</text>
</comment>
<dbReference type="InterPro" id="IPR026103">
    <property type="entry name" value="HARBI1_animal"/>
</dbReference>
<dbReference type="GO" id="GO:0004518">
    <property type="term" value="F:nuclease activity"/>
    <property type="evidence" value="ECO:0007669"/>
    <property type="project" value="UniProtKB-KW"/>
</dbReference>
<keyword evidence="10" id="KW-0539">Nucleus</keyword>
<evidence type="ECO:0000256" key="10">
    <source>
        <dbReference type="ARBA" id="ARBA00023242"/>
    </source>
</evidence>
<dbReference type="GO" id="GO:0046872">
    <property type="term" value="F:metal ion binding"/>
    <property type="evidence" value="ECO:0007669"/>
    <property type="project" value="UniProtKB-KW"/>
</dbReference>
<feature type="domain" description="DDE Tnp4" evidence="14">
    <location>
        <begin position="148"/>
        <end position="224"/>
    </location>
</feature>
<evidence type="ECO:0000256" key="6">
    <source>
        <dbReference type="ARBA" id="ARBA00022490"/>
    </source>
</evidence>
<evidence type="ECO:0000256" key="5">
    <source>
        <dbReference type="ARBA" id="ARBA00015519"/>
    </source>
</evidence>
<dbReference type="EMBL" id="KV924959">
    <property type="protein sequence ID" value="PIO38697.1"/>
    <property type="molecule type" value="Genomic_DNA"/>
</dbReference>
<dbReference type="GO" id="GO:0005737">
    <property type="term" value="C:cytoplasm"/>
    <property type="evidence" value="ECO:0007669"/>
    <property type="project" value="UniProtKB-SubCell"/>
</dbReference>
<gene>
    <name evidence="15" type="ORF">AB205_0219070</name>
</gene>
<comment type="cofactor">
    <cofactor evidence="1">
        <name>a divalent metal cation</name>
        <dbReference type="ChEBI" id="CHEBI:60240"/>
    </cofactor>
</comment>
<protein>
    <recommendedName>
        <fullName evidence="5">Putative nuclease HARBI1</fullName>
    </recommendedName>
    <alternativeName>
        <fullName evidence="11">Harbinger transposase-derived nuclease</fullName>
    </alternativeName>
</protein>
<dbReference type="GO" id="GO:0016787">
    <property type="term" value="F:hydrolase activity"/>
    <property type="evidence" value="ECO:0007669"/>
    <property type="project" value="UniProtKB-KW"/>
</dbReference>
<comment type="function">
    <text evidence="12">Transposase-derived protein that may have nuclease activity. Does not have transposase activity.</text>
</comment>
<evidence type="ECO:0000259" key="14">
    <source>
        <dbReference type="Pfam" id="PF13359"/>
    </source>
</evidence>
<dbReference type="OrthoDB" id="10062286at2759"/>
<name>A0A2G9SEY3_AQUCT</name>
<evidence type="ECO:0000256" key="3">
    <source>
        <dbReference type="ARBA" id="ARBA00004496"/>
    </source>
</evidence>
<feature type="transmembrane region" description="Helical" evidence="13">
    <location>
        <begin position="331"/>
        <end position="353"/>
    </location>
</feature>
<keyword evidence="13" id="KW-0812">Transmembrane</keyword>
<keyword evidence="8" id="KW-0479">Metal-binding</keyword>
<reference evidence="15" key="1">
    <citation type="submission" date="2017-08" db="EMBL/GenBank/DDBJ databases">
        <title>Assembly of the North American Bullfrog Genome.</title>
        <authorList>
            <person name="Warren R.L."/>
            <person name="Vandervalk B.P."/>
            <person name="Kucuk E."/>
            <person name="Birol I."/>
            <person name="Helbing C."/>
            <person name="Pandoh P."/>
            <person name="Behsaz B."/>
            <person name="Mohamadi H."/>
            <person name="Chu J."/>
            <person name="Jackman S."/>
            <person name="Hammond S.A."/>
            <person name="Veldhoen N."/>
            <person name="Kirk H."/>
            <person name="Zhao Y."/>
            <person name="Coope R."/>
            <person name="Pleasance S."/>
            <person name="Moore R."/>
            <person name="Holt R."/>
        </authorList>
    </citation>
    <scope>NUCLEOTIDE SEQUENCE</scope>
    <source>
        <strain evidence="15">Bruno</strain>
        <tissue evidence="15">Liver</tissue>
    </source>
</reference>
<evidence type="ECO:0000256" key="12">
    <source>
        <dbReference type="ARBA" id="ARBA00045850"/>
    </source>
</evidence>
<dbReference type="InterPro" id="IPR027806">
    <property type="entry name" value="HARBI1_dom"/>
</dbReference>
<evidence type="ECO:0000256" key="13">
    <source>
        <dbReference type="SAM" id="Phobius"/>
    </source>
</evidence>
<keyword evidence="6" id="KW-0963">Cytoplasm</keyword>
<evidence type="ECO:0000256" key="4">
    <source>
        <dbReference type="ARBA" id="ARBA00006958"/>
    </source>
</evidence>
<sequence length="479" mass="53809">MAIAITILDCDLLLYGRGHRTLDRFRLDDVTDEYLLSTYGFPRPFIDYLVELLGGSLSRPTQRSRAISPETQIMAALGFYTSGSFQTRMGDTIGISQASMSRCVTNVTEALVERASQFISFPHEEASVQKLKDDFYNLAGVPGVLGVVDCMHVTIKAPNAEDLSYVNRRGLHSLNCLLVCDAQGVLLWADTQRPGSTQDNVVLHQSELSCLFETKMHKEGWMLGKSNSEDLGEPNILLYGSDKKRTKHLIPLSTHLLRMTQSVLLGIKAKEEELGALAGGPQRIEAAPYQPLSKAVCMHPEQCQGYKGLILSQSIQVNNVYNLNTPLIKVFFIYLFTVMFFIFFLTADSAFLLRPWLMTPVQIPESPQEYRYNMAHTATHSVMERTQRALRHRFRCLDGSRATLQYSSEKSSQIVLACCILHNIALQHGLDIWCEAGCTALEAEEDCNIMETVETEAYRMRQELLCISPLGRFTPLFVL</sequence>
<dbReference type="InterPro" id="IPR045249">
    <property type="entry name" value="HARBI1-like"/>
</dbReference>
<accession>A0A2G9SEY3</accession>
<keyword evidence="13" id="KW-1133">Transmembrane helix</keyword>
<evidence type="ECO:0000256" key="11">
    <source>
        <dbReference type="ARBA" id="ARBA00030126"/>
    </source>
</evidence>
<keyword evidence="13" id="KW-0472">Membrane</keyword>
<evidence type="ECO:0000256" key="2">
    <source>
        <dbReference type="ARBA" id="ARBA00004123"/>
    </source>
</evidence>
<evidence type="ECO:0000256" key="8">
    <source>
        <dbReference type="ARBA" id="ARBA00022723"/>
    </source>
</evidence>
<feature type="domain" description="DDE Tnp4" evidence="14">
    <location>
        <begin position="345"/>
        <end position="423"/>
    </location>
</feature>
<proteinExistence type="inferred from homology"/>
<dbReference type="AlphaFoldDB" id="A0A2G9SEY3"/>
<evidence type="ECO:0000313" key="15">
    <source>
        <dbReference type="EMBL" id="PIO38697.1"/>
    </source>
</evidence>